<dbReference type="GO" id="GO:0031564">
    <property type="term" value="P:transcription antitermination"/>
    <property type="evidence" value="ECO:0007669"/>
    <property type="project" value="UniProtKB-KW"/>
</dbReference>
<comment type="similarity">
    <text evidence="1">Belongs to the NusB family.</text>
</comment>
<evidence type="ECO:0000256" key="5">
    <source>
        <dbReference type="ARBA" id="ARBA00023163"/>
    </source>
</evidence>
<reference evidence="7 8" key="1">
    <citation type="journal article" date="2015" name="Nature">
        <title>rRNA introns, odd ribosomes, and small enigmatic genomes across a large radiation of phyla.</title>
        <authorList>
            <person name="Brown C.T."/>
            <person name="Hug L.A."/>
            <person name="Thomas B.C."/>
            <person name="Sharon I."/>
            <person name="Castelle C.J."/>
            <person name="Singh A."/>
            <person name="Wilkins M.J."/>
            <person name="Williams K.H."/>
            <person name="Banfield J.F."/>
        </authorList>
    </citation>
    <scope>NUCLEOTIDE SEQUENCE [LARGE SCALE GENOMIC DNA]</scope>
</reference>
<gene>
    <name evidence="7" type="ORF">UU93_C0006G0026</name>
</gene>
<dbReference type="GO" id="GO:0003723">
    <property type="term" value="F:RNA binding"/>
    <property type="evidence" value="ECO:0007669"/>
    <property type="project" value="UniProtKB-KW"/>
</dbReference>
<dbReference type="EMBL" id="LCCN01000006">
    <property type="protein sequence ID" value="KKS32547.1"/>
    <property type="molecule type" value="Genomic_DNA"/>
</dbReference>
<keyword evidence="5" id="KW-0804">Transcription</keyword>
<feature type="domain" description="NusB/RsmB/TIM44" evidence="6">
    <location>
        <begin position="33"/>
        <end position="111"/>
    </location>
</feature>
<evidence type="ECO:0000256" key="1">
    <source>
        <dbReference type="ARBA" id="ARBA00005952"/>
    </source>
</evidence>
<proteinExistence type="inferred from homology"/>
<organism evidence="7 8">
    <name type="scientific">Candidatus Amesbacteria bacterium GW2011_GWA2_42_12</name>
    <dbReference type="NCBI Taxonomy" id="1618356"/>
    <lineage>
        <taxon>Bacteria</taxon>
        <taxon>Candidatus Amesiibacteriota</taxon>
    </lineage>
</organism>
<keyword evidence="4" id="KW-0805">Transcription regulation</keyword>
<comment type="caution">
    <text evidence="7">The sequence shown here is derived from an EMBL/GenBank/DDBJ whole genome shotgun (WGS) entry which is preliminary data.</text>
</comment>
<dbReference type="InterPro" id="IPR006027">
    <property type="entry name" value="NusB_RsmB_TIM44"/>
</dbReference>
<evidence type="ECO:0000313" key="7">
    <source>
        <dbReference type="EMBL" id="KKS32547.1"/>
    </source>
</evidence>
<dbReference type="InterPro" id="IPR035926">
    <property type="entry name" value="NusB-like_sf"/>
</dbReference>
<protein>
    <submittedName>
        <fullName evidence="7">N utilization substance protein B-like protein</fullName>
    </submittedName>
</protein>
<dbReference type="PANTHER" id="PTHR11078:SF3">
    <property type="entry name" value="ANTITERMINATION NUSB DOMAIN-CONTAINING PROTEIN"/>
    <property type="match status" value="1"/>
</dbReference>
<dbReference type="GO" id="GO:0006353">
    <property type="term" value="P:DNA-templated transcription termination"/>
    <property type="evidence" value="ECO:0007669"/>
    <property type="project" value="InterPro"/>
</dbReference>
<sequence>MKTSSDPRHRRRAKIVQHLFSASFRDKPDAFSRPVWKKLDIIDPLIRQAAPEWPLDKLNPADLAVLRLAVYELVVDKKVPYKVIIDEAVELAKLYGSESAPNFVNGALGNICNYLKLS</sequence>
<dbReference type="NCBIfam" id="TIGR01951">
    <property type="entry name" value="nusB"/>
    <property type="match status" value="1"/>
</dbReference>
<dbReference type="PANTHER" id="PTHR11078">
    <property type="entry name" value="N UTILIZATION SUBSTANCE PROTEIN B-RELATED"/>
    <property type="match status" value="1"/>
</dbReference>
<name>A0A0G0Y749_9BACT</name>
<keyword evidence="2" id="KW-0889">Transcription antitermination</keyword>
<dbReference type="STRING" id="1618356.UU93_C0006G0026"/>
<evidence type="ECO:0000313" key="8">
    <source>
        <dbReference type="Proteomes" id="UP000034160"/>
    </source>
</evidence>
<dbReference type="InterPro" id="IPR011605">
    <property type="entry name" value="NusB_fam"/>
</dbReference>
<evidence type="ECO:0000256" key="2">
    <source>
        <dbReference type="ARBA" id="ARBA00022814"/>
    </source>
</evidence>
<evidence type="ECO:0000256" key="3">
    <source>
        <dbReference type="ARBA" id="ARBA00022884"/>
    </source>
</evidence>
<dbReference type="SUPFAM" id="SSF48013">
    <property type="entry name" value="NusB-like"/>
    <property type="match status" value="1"/>
</dbReference>
<dbReference type="Proteomes" id="UP000034160">
    <property type="component" value="Unassembled WGS sequence"/>
</dbReference>
<keyword evidence="3" id="KW-0694">RNA-binding</keyword>
<evidence type="ECO:0000256" key="4">
    <source>
        <dbReference type="ARBA" id="ARBA00023015"/>
    </source>
</evidence>
<dbReference type="AlphaFoldDB" id="A0A0G0Y749"/>
<accession>A0A0G0Y749</accession>
<dbReference type="Pfam" id="PF01029">
    <property type="entry name" value="NusB"/>
    <property type="match status" value="1"/>
</dbReference>
<evidence type="ECO:0000259" key="6">
    <source>
        <dbReference type="Pfam" id="PF01029"/>
    </source>
</evidence>
<dbReference type="GO" id="GO:0005829">
    <property type="term" value="C:cytosol"/>
    <property type="evidence" value="ECO:0007669"/>
    <property type="project" value="TreeGrafter"/>
</dbReference>
<dbReference type="Gene3D" id="1.10.940.10">
    <property type="entry name" value="NusB-like"/>
    <property type="match status" value="1"/>
</dbReference>